<proteinExistence type="predicted"/>
<protein>
    <submittedName>
        <fullName evidence="1">Membrane-associated protein, putative</fullName>
    </submittedName>
</protein>
<gene>
    <name evidence="1" type="ORF">BSAL_26690</name>
</gene>
<dbReference type="EMBL" id="CYKH01001826">
    <property type="protein sequence ID" value="CUI15102.1"/>
    <property type="molecule type" value="Genomic_DNA"/>
</dbReference>
<keyword evidence="2" id="KW-1185">Reference proteome</keyword>
<name>A0A0S4KNB6_BODSA</name>
<feature type="non-terminal residue" evidence="1">
    <location>
        <position position="96"/>
    </location>
</feature>
<dbReference type="Proteomes" id="UP000051952">
    <property type="component" value="Unassembled WGS sequence"/>
</dbReference>
<dbReference type="AlphaFoldDB" id="A0A0S4KNB6"/>
<reference evidence="2" key="1">
    <citation type="submission" date="2015-09" db="EMBL/GenBank/DDBJ databases">
        <authorList>
            <consortium name="Pathogen Informatics"/>
        </authorList>
    </citation>
    <scope>NUCLEOTIDE SEQUENCE [LARGE SCALE GENOMIC DNA]</scope>
    <source>
        <strain evidence="2">Lake Konstanz</strain>
    </source>
</reference>
<evidence type="ECO:0000313" key="2">
    <source>
        <dbReference type="Proteomes" id="UP000051952"/>
    </source>
</evidence>
<accession>A0A0S4KNB6</accession>
<organism evidence="1 2">
    <name type="scientific">Bodo saltans</name>
    <name type="common">Flagellated protozoan</name>
    <dbReference type="NCBI Taxonomy" id="75058"/>
    <lineage>
        <taxon>Eukaryota</taxon>
        <taxon>Discoba</taxon>
        <taxon>Euglenozoa</taxon>
        <taxon>Kinetoplastea</taxon>
        <taxon>Metakinetoplastina</taxon>
        <taxon>Eubodonida</taxon>
        <taxon>Bodonidae</taxon>
        <taxon>Bodo</taxon>
    </lineage>
</organism>
<dbReference type="VEuPathDB" id="TriTrypDB:BSAL_26690"/>
<evidence type="ECO:0000313" key="1">
    <source>
        <dbReference type="EMBL" id="CUI15102.1"/>
    </source>
</evidence>
<sequence>MKVSSRPAKVTKHTIRHKMKRLLRLPALNIVAAVLLLGCLPTMCVATIPFVPYGTNYGDTRLPQFSAESVVGPFPAPSHPSPMVFENGGGQETQYY</sequence>